<evidence type="ECO:0000256" key="1">
    <source>
        <dbReference type="ARBA" id="ARBA00004377"/>
    </source>
</evidence>
<dbReference type="Pfam" id="PF07963">
    <property type="entry name" value="N_methyl"/>
    <property type="match status" value="1"/>
</dbReference>
<evidence type="ECO:0000256" key="6">
    <source>
        <dbReference type="ARBA" id="ARBA00022692"/>
    </source>
</evidence>
<feature type="transmembrane region" description="Helical" evidence="11">
    <location>
        <begin position="12"/>
        <end position="34"/>
    </location>
</feature>
<dbReference type="InterPro" id="IPR012902">
    <property type="entry name" value="N_methyl_site"/>
</dbReference>
<evidence type="ECO:0000256" key="9">
    <source>
        <dbReference type="ARBA" id="ARBA00025772"/>
    </source>
</evidence>
<dbReference type="EMBL" id="JAUHHC010000002">
    <property type="protein sequence ID" value="MDN3920561.1"/>
    <property type="molecule type" value="Genomic_DNA"/>
</dbReference>
<dbReference type="InterPro" id="IPR022346">
    <property type="entry name" value="T2SS_GspH"/>
</dbReference>
<feature type="domain" description="General secretion pathway GspH" evidence="12">
    <location>
        <begin position="50"/>
        <end position="162"/>
    </location>
</feature>
<keyword evidence="3" id="KW-1003">Cell membrane</keyword>
<evidence type="ECO:0000313" key="14">
    <source>
        <dbReference type="Proteomes" id="UP001228044"/>
    </source>
</evidence>
<dbReference type="NCBIfam" id="TIGR02532">
    <property type="entry name" value="IV_pilin_GFxxxE"/>
    <property type="match status" value="1"/>
</dbReference>
<dbReference type="Pfam" id="PF12019">
    <property type="entry name" value="GspH"/>
    <property type="match status" value="1"/>
</dbReference>
<comment type="caution">
    <text evidence="13">The sequence shown here is derived from an EMBL/GenBank/DDBJ whole genome shotgun (WGS) entry which is preliminary data.</text>
</comment>
<organism evidence="13 14">
    <name type="scientific">Roseateles violae</name>
    <dbReference type="NCBI Taxonomy" id="3058042"/>
    <lineage>
        <taxon>Bacteria</taxon>
        <taxon>Pseudomonadati</taxon>
        <taxon>Pseudomonadota</taxon>
        <taxon>Betaproteobacteria</taxon>
        <taxon>Burkholderiales</taxon>
        <taxon>Sphaerotilaceae</taxon>
        <taxon>Roseateles</taxon>
    </lineage>
</organism>
<accession>A0ABT8DQD0</accession>
<evidence type="ECO:0000256" key="4">
    <source>
        <dbReference type="ARBA" id="ARBA00022481"/>
    </source>
</evidence>
<evidence type="ECO:0000256" key="5">
    <source>
        <dbReference type="ARBA" id="ARBA00022519"/>
    </source>
</evidence>
<dbReference type="RefSeq" id="WP_290358853.1">
    <property type="nucleotide sequence ID" value="NZ_JAUHHC010000002.1"/>
</dbReference>
<name>A0ABT8DQD0_9BURK</name>
<keyword evidence="5" id="KW-0997">Cell inner membrane</keyword>
<sequence length="179" mass="18791">MNQPQSSRRQQAGFSLVELGVTMAISAIVCGGALPSLGRIKEQQQLRLLAQTVMVDLQQARSEAVLSGAGVQLRFSQHPGGSCYLLHKGGQCRCDDSGQPVCTGAAQVLKQEWIPASRRLTVRANVQTMSFQARQGTVTSTGSIDVAGSGGTTIRHVVSIAGRVRSCTPTGGVSGLPRC</sequence>
<evidence type="ECO:0000256" key="10">
    <source>
        <dbReference type="ARBA" id="ARBA00030775"/>
    </source>
</evidence>
<comment type="subcellular location">
    <subcellularLocation>
        <location evidence="1">Cell inner membrane</location>
        <topology evidence="1">Single-pass membrane protein</topology>
    </subcellularLocation>
</comment>
<dbReference type="Proteomes" id="UP001228044">
    <property type="component" value="Unassembled WGS sequence"/>
</dbReference>
<reference evidence="13 14" key="1">
    <citation type="submission" date="2023-06" db="EMBL/GenBank/DDBJ databases">
        <title>Pelomonas sp. PFR6 16S ribosomal RNA gene Genome sequencing and assembly.</title>
        <authorList>
            <person name="Woo H."/>
        </authorList>
    </citation>
    <scope>NUCLEOTIDE SEQUENCE [LARGE SCALE GENOMIC DNA]</scope>
    <source>
        <strain evidence="13 14">PFR6</strain>
    </source>
</reference>
<keyword evidence="8 11" id="KW-0472">Membrane</keyword>
<evidence type="ECO:0000256" key="3">
    <source>
        <dbReference type="ARBA" id="ARBA00022475"/>
    </source>
</evidence>
<evidence type="ECO:0000256" key="11">
    <source>
        <dbReference type="SAM" id="Phobius"/>
    </source>
</evidence>
<keyword evidence="7 11" id="KW-1133">Transmembrane helix</keyword>
<dbReference type="Gene3D" id="3.55.40.10">
    <property type="entry name" value="minor pseudopilin epsh domain"/>
    <property type="match status" value="1"/>
</dbReference>
<dbReference type="InterPro" id="IPR045584">
    <property type="entry name" value="Pilin-like"/>
</dbReference>
<keyword evidence="4" id="KW-0488">Methylation</keyword>
<evidence type="ECO:0000313" key="13">
    <source>
        <dbReference type="EMBL" id="MDN3920561.1"/>
    </source>
</evidence>
<evidence type="ECO:0000256" key="8">
    <source>
        <dbReference type="ARBA" id="ARBA00023136"/>
    </source>
</evidence>
<evidence type="ECO:0000256" key="2">
    <source>
        <dbReference type="ARBA" id="ARBA00021549"/>
    </source>
</evidence>
<evidence type="ECO:0000256" key="7">
    <source>
        <dbReference type="ARBA" id="ARBA00022989"/>
    </source>
</evidence>
<gene>
    <name evidence="13" type="ORF">QWJ38_09755</name>
</gene>
<keyword evidence="6 11" id="KW-0812">Transmembrane</keyword>
<comment type="similarity">
    <text evidence="9">Belongs to the GSP H family.</text>
</comment>
<dbReference type="SUPFAM" id="SSF54523">
    <property type="entry name" value="Pili subunits"/>
    <property type="match status" value="1"/>
</dbReference>
<proteinExistence type="inferred from homology"/>
<keyword evidence="14" id="KW-1185">Reference proteome</keyword>
<protein>
    <recommendedName>
        <fullName evidence="2">Type II secretion system protein H</fullName>
    </recommendedName>
    <alternativeName>
        <fullName evidence="10">General secretion pathway protein H</fullName>
    </alternativeName>
</protein>
<evidence type="ECO:0000259" key="12">
    <source>
        <dbReference type="Pfam" id="PF12019"/>
    </source>
</evidence>